<accession>A0A5J4NUV2</accession>
<evidence type="ECO:0000313" key="2">
    <source>
        <dbReference type="Proteomes" id="UP000324629"/>
    </source>
</evidence>
<reference evidence="1 2" key="1">
    <citation type="journal article" date="2019" name="Gigascience">
        <title>Whole-genome sequence of the oriental lung fluke Paragonimus westermani.</title>
        <authorList>
            <person name="Oey H."/>
            <person name="Zakrzewski M."/>
            <person name="Narain K."/>
            <person name="Devi K.R."/>
            <person name="Agatsuma T."/>
            <person name="Nawaratna S."/>
            <person name="Gobert G.N."/>
            <person name="Jones M.K."/>
            <person name="Ragan M.A."/>
            <person name="McManus D.P."/>
            <person name="Krause L."/>
        </authorList>
    </citation>
    <scope>NUCLEOTIDE SEQUENCE [LARGE SCALE GENOMIC DNA]</scope>
    <source>
        <strain evidence="1 2">IND2009</strain>
    </source>
</reference>
<evidence type="ECO:0000313" key="1">
    <source>
        <dbReference type="EMBL" id="KAA3679264.1"/>
    </source>
</evidence>
<sequence>MPRCVSPGTSTTMTVGLHSFFDASEIEYRAVGYLRVTASNGSVKCCRMLGKSRVSPRKIVTILGL</sequence>
<dbReference type="Pfam" id="PF05380">
    <property type="entry name" value="Peptidase_A17"/>
    <property type="match status" value="1"/>
</dbReference>
<dbReference type="Proteomes" id="UP000324629">
    <property type="component" value="Unassembled WGS sequence"/>
</dbReference>
<keyword evidence="2" id="KW-1185">Reference proteome</keyword>
<protein>
    <submittedName>
        <fullName evidence="1">Uncharacterized protein</fullName>
    </submittedName>
</protein>
<dbReference type="PANTHER" id="PTHR47331:SF1">
    <property type="entry name" value="GAG-LIKE PROTEIN"/>
    <property type="match status" value="1"/>
</dbReference>
<dbReference type="InterPro" id="IPR008042">
    <property type="entry name" value="Retrotrans_Pao"/>
</dbReference>
<dbReference type="EMBL" id="QNGE01000793">
    <property type="protein sequence ID" value="KAA3679264.1"/>
    <property type="molecule type" value="Genomic_DNA"/>
</dbReference>
<gene>
    <name evidence="1" type="ORF">DEA37_0006410</name>
</gene>
<comment type="caution">
    <text evidence="1">The sequence shown here is derived from an EMBL/GenBank/DDBJ whole genome shotgun (WGS) entry which is preliminary data.</text>
</comment>
<proteinExistence type="predicted"/>
<organism evidence="1 2">
    <name type="scientific">Paragonimus westermani</name>
    <dbReference type="NCBI Taxonomy" id="34504"/>
    <lineage>
        <taxon>Eukaryota</taxon>
        <taxon>Metazoa</taxon>
        <taxon>Spiralia</taxon>
        <taxon>Lophotrochozoa</taxon>
        <taxon>Platyhelminthes</taxon>
        <taxon>Trematoda</taxon>
        <taxon>Digenea</taxon>
        <taxon>Plagiorchiida</taxon>
        <taxon>Troglotremata</taxon>
        <taxon>Troglotrematidae</taxon>
        <taxon>Paragonimus</taxon>
    </lineage>
</organism>
<name>A0A5J4NUV2_9TREM</name>
<dbReference type="PANTHER" id="PTHR47331">
    <property type="entry name" value="PHD-TYPE DOMAIN-CONTAINING PROTEIN"/>
    <property type="match status" value="1"/>
</dbReference>
<dbReference type="AlphaFoldDB" id="A0A5J4NUV2"/>